<dbReference type="Proteomes" id="UP000886595">
    <property type="component" value="Unassembled WGS sequence"/>
</dbReference>
<organism evidence="1 2">
    <name type="scientific">Brassica carinata</name>
    <name type="common">Ethiopian mustard</name>
    <name type="synonym">Abyssinian cabbage</name>
    <dbReference type="NCBI Taxonomy" id="52824"/>
    <lineage>
        <taxon>Eukaryota</taxon>
        <taxon>Viridiplantae</taxon>
        <taxon>Streptophyta</taxon>
        <taxon>Embryophyta</taxon>
        <taxon>Tracheophyta</taxon>
        <taxon>Spermatophyta</taxon>
        <taxon>Magnoliopsida</taxon>
        <taxon>eudicotyledons</taxon>
        <taxon>Gunneridae</taxon>
        <taxon>Pentapetalae</taxon>
        <taxon>rosids</taxon>
        <taxon>malvids</taxon>
        <taxon>Brassicales</taxon>
        <taxon>Brassicaceae</taxon>
        <taxon>Brassiceae</taxon>
        <taxon>Brassica</taxon>
    </lineage>
</organism>
<evidence type="ECO:0000313" key="2">
    <source>
        <dbReference type="Proteomes" id="UP000886595"/>
    </source>
</evidence>
<accession>A0A8X7UMZ3</accession>
<comment type="caution">
    <text evidence="1">The sequence shown here is derived from an EMBL/GenBank/DDBJ whole genome shotgun (WGS) entry which is preliminary data.</text>
</comment>
<sequence>MRCESLCQTCGLDGESINHVLFTCTLARQIWAISGFPHPREGFDQSSIYANLNYLFETWRNHEKSRWITKTLPWLLWYLWKNRNSLIFERILYDGEQVCTKAVDEAIVWLSAQEEMQRDGEVDSRPQCRRNIGWVVPRRQFVKCNIGMKWSNAKKELGAAWVRRSFLRVWTKDEAYYLSLAWAVESMVSLRCGRVYFAFEREMLVNAINRSKAWPSFKNKVCELRRLLEELLEWSVMIETWEVNRDVHLIASSVVDDDRFQSYVARGCYPSWLISNFCECLKTCCCFRFVVGLVIWLVSGCKTLFDE</sequence>
<dbReference type="AlphaFoldDB" id="A0A8X7UMZ3"/>
<dbReference type="OrthoDB" id="1749408at2759"/>
<proteinExistence type="predicted"/>
<protein>
    <recommendedName>
        <fullName evidence="3">Reverse transcriptase zinc-binding domain-containing protein</fullName>
    </recommendedName>
</protein>
<gene>
    <name evidence="1" type="ORF">Bca52824_053166</name>
</gene>
<dbReference type="EMBL" id="JAAMPC010000011">
    <property type="protein sequence ID" value="KAG2281946.1"/>
    <property type="molecule type" value="Genomic_DNA"/>
</dbReference>
<evidence type="ECO:0000313" key="1">
    <source>
        <dbReference type="EMBL" id="KAG2281946.1"/>
    </source>
</evidence>
<reference evidence="1 2" key="1">
    <citation type="submission" date="2020-02" db="EMBL/GenBank/DDBJ databases">
        <authorList>
            <person name="Ma Q."/>
            <person name="Huang Y."/>
            <person name="Song X."/>
            <person name="Pei D."/>
        </authorList>
    </citation>
    <scope>NUCLEOTIDE SEQUENCE [LARGE SCALE GENOMIC DNA]</scope>
    <source>
        <strain evidence="1">Sxm20200214</strain>
        <tissue evidence="1">Leaf</tissue>
    </source>
</reference>
<keyword evidence="2" id="KW-1185">Reference proteome</keyword>
<name>A0A8X7UMZ3_BRACI</name>
<evidence type="ECO:0008006" key="3">
    <source>
        <dbReference type="Google" id="ProtNLM"/>
    </source>
</evidence>